<evidence type="ECO:0000256" key="8">
    <source>
        <dbReference type="ARBA" id="ARBA00023033"/>
    </source>
</evidence>
<dbReference type="InterPro" id="IPR002401">
    <property type="entry name" value="Cyt_P450_E_grp-I"/>
</dbReference>
<reference evidence="12" key="2">
    <citation type="submission" date="2015-01" db="EMBL/GenBank/DDBJ databases">
        <title>Evolutionary Origins and Diversification of the Mycorrhizal Mutualists.</title>
        <authorList>
            <consortium name="DOE Joint Genome Institute"/>
            <consortium name="Mycorrhizal Genomics Consortium"/>
            <person name="Kohler A."/>
            <person name="Kuo A."/>
            <person name="Nagy L.G."/>
            <person name="Floudas D."/>
            <person name="Copeland A."/>
            <person name="Barry K.W."/>
            <person name="Cichocki N."/>
            <person name="Veneault-Fourrey C."/>
            <person name="LaButti K."/>
            <person name="Lindquist E.A."/>
            <person name="Lipzen A."/>
            <person name="Lundell T."/>
            <person name="Morin E."/>
            <person name="Murat C."/>
            <person name="Riley R."/>
            <person name="Ohm R."/>
            <person name="Sun H."/>
            <person name="Tunlid A."/>
            <person name="Henrissat B."/>
            <person name="Grigoriev I.V."/>
            <person name="Hibbett D.S."/>
            <person name="Martin F."/>
        </authorList>
    </citation>
    <scope>NUCLEOTIDE SEQUENCE [LARGE SCALE GENOMIC DNA]</scope>
    <source>
        <strain evidence="12">MUT 4182</strain>
    </source>
</reference>
<dbReference type="HOGENOM" id="CLU_025001_1_0_1"/>
<evidence type="ECO:0000256" key="7">
    <source>
        <dbReference type="ARBA" id="ARBA00023004"/>
    </source>
</evidence>
<comment type="similarity">
    <text evidence="3 10">Belongs to the cytochrome P450 family.</text>
</comment>
<name>A0A0C3LIE6_9AGAM</name>
<keyword evidence="4 9" id="KW-0349">Heme</keyword>
<dbReference type="GO" id="GO:0004497">
    <property type="term" value="F:monooxygenase activity"/>
    <property type="evidence" value="ECO:0007669"/>
    <property type="project" value="UniProtKB-KW"/>
</dbReference>
<dbReference type="Pfam" id="PF00067">
    <property type="entry name" value="p450"/>
    <property type="match status" value="2"/>
</dbReference>
<organism evidence="11 12">
    <name type="scientific">Tulasnella calospora MUT 4182</name>
    <dbReference type="NCBI Taxonomy" id="1051891"/>
    <lineage>
        <taxon>Eukaryota</taxon>
        <taxon>Fungi</taxon>
        <taxon>Dikarya</taxon>
        <taxon>Basidiomycota</taxon>
        <taxon>Agaricomycotina</taxon>
        <taxon>Agaricomycetes</taxon>
        <taxon>Cantharellales</taxon>
        <taxon>Tulasnellaceae</taxon>
        <taxon>Tulasnella</taxon>
    </lineage>
</organism>
<keyword evidence="12" id="KW-1185">Reference proteome</keyword>
<gene>
    <name evidence="11" type="ORF">M407DRAFT_17373</name>
</gene>
<keyword evidence="8 10" id="KW-0503">Monooxygenase</keyword>
<dbReference type="SUPFAM" id="SSF48264">
    <property type="entry name" value="Cytochrome P450"/>
    <property type="match status" value="1"/>
</dbReference>
<dbReference type="PROSITE" id="PS00086">
    <property type="entry name" value="CYTOCHROME_P450"/>
    <property type="match status" value="1"/>
</dbReference>
<evidence type="ECO:0000256" key="3">
    <source>
        <dbReference type="ARBA" id="ARBA00010617"/>
    </source>
</evidence>
<evidence type="ECO:0000256" key="9">
    <source>
        <dbReference type="PIRSR" id="PIRSR602401-1"/>
    </source>
</evidence>
<evidence type="ECO:0000313" key="12">
    <source>
        <dbReference type="Proteomes" id="UP000054248"/>
    </source>
</evidence>
<accession>A0A0C3LIE6</accession>
<evidence type="ECO:0000256" key="6">
    <source>
        <dbReference type="ARBA" id="ARBA00023002"/>
    </source>
</evidence>
<dbReference type="GO" id="GO:0016705">
    <property type="term" value="F:oxidoreductase activity, acting on paired donors, with incorporation or reduction of molecular oxygen"/>
    <property type="evidence" value="ECO:0007669"/>
    <property type="project" value="InterPro"/>
</dbReference>
<dbReference type="InterPro" id="IPR050121">
    <property type="entry name" value="Cytochrome_P450_monoxygenase"/>
</dbReference>
<keyword evidence="5 9" id="KW-0479">Metal-binding</keyword>
<keyword evidence="7 9" id="KW-0408">Iron</keyword>
<evidence type="ECO:0000256" key="2">
    <source>
        <dbReference type="ARBA" id="ARBA00005179"/>
    </source>
</evidence>
<dbReference type="InterPro" id="IPR001128">
    <property type="entry name" value="Cyt_P450"/>
</dbReference>
<evidence type="ECO:0000256" key="1">
    <source>
        <dbReference type="ARBA" id="ARBA00001971"/>
    </source>
</evidence>
<feature type="binding site" description="axial binding residue" evidence="9">
    <location>
        <position position="524"/>
    </location>
    <ligand>
        <name>heme</name>
        <dbReference type="ChEBI" id="CHEBI:30413"/>
    </ligand>
    <ligandPart>
        <name>Fe</name>
        <dbReference type="ChEBI" id="CHEBI:18248"/>
    </ligandPart>
</feature>
<keyword evidence="6 10" id="KW-0560">Oxidoreductase</keyword>
<comment type="pathway">
    <text evidence="2">Secondary metabolite biosynthesis.</text>
</comment>
<comment type="cofactor">
    <cofactor evidence="1 9">
        <name>heme</name>
        <dbReference type="ChEBI" id="CHEBI:30413"/>
    </cofactor>
</comment>
<dbReference type="Gene3D" id="1.10.630.10">
    <property type="entry name" value="Cytochrome P450"/>
    <property type="match status" value="1"/>
</dbReference>
<dbReference type="PANTHER" id="PTHR24305:SF166">
    <property type="entry name" value="CYTOCHROME P450 12A4, MITOCHONDRIAL-RELATED"/>
    <property type="match status" value="1"/>
</dbReference>
<dbReference type="Proteomes" id="UP000054248">
    <property type="component" value="Unassembled WGS sequence"/>
</dbReference>
<proteinExistence type="inferred from homology"/>
<dbReference type="EMBL" id="KN822946">
    <property type="protein sequence ID" value="KIO33763.1"/>
    <property type="molecule type" value="Genomic_DNA"/>
</dbReference>
<dbReference type="STRING" id="1051891.A0A0C3LIE6"/>
<dbReference type="PRINTS" id="PR00463">
    <property type="entry name" value="EP450I"/>
</dbReference>
<dbReference type="GO" id="GO:0005506">
    <property type="term" value="F:iron ion binding"/>
    <property type="evidence" value="ECO:0007669"/>
    <property type="project" value="InterPro"/>
</dbReference>
<protein>
    <recommendedName>
        <fullName evidence="13">Cytochrome P450</fullName>
    </recommendedName>
</protein>
<dbReference type="AlphaFoldDB" id="A0A0C3LIE6"/>
<evidence type="ECO:0008006" key="13">
    <source>
        <dbReference type="Google" id="ProtNLM"/>
    </source>
</evidence>
<dbReference type="PRINTS" id="PR00385">
    <property type="entry name" value="P450"/>
</dbReference>
<dbReference type="InterPro" id="IPR017972">
    <property type="entry name" value="Cyt_P450_CS"/>
</dbReference>
<dbReference type="GO" id="GO:0020037">
    <property type="term" value="F:heme binding"/>
    <property type="evidence" value="ECO:0007669"/>
    <property type="project" value="InterPro"/>
</dbReference>
<sequence>MDPRIIPFLQSHSTIIVVSSTVAISLALALKWVRPKPLPGIPHHPITSFWGDLPAMAAAAKENGTIYEHGSFFERSMRELGPVFQIFIGPFSKTIVITDPQEIEDLHLRERSKFIDASDVLIRGFQSTIPLGQVAMKTNDVWRKHRRITAPIVSSKYLNQLAPVIDHNTRLLVEYWEKKIEIVRREGGTCFACAGDFQNSALDMISQIIAGRSLQAIPNAISHLSKAEPTRNAQGALTFPIPGVALLDATHYLFRCIGDAVTLPPVLSTVYQKVLSLTPRFRHHYGVICDHIDSCLADCRRDVQQARALGEDPDLAESMLGMIAAREGTPGQDDMSDKEIRDEVLTSFFAGHDTSALSMQWCMKFLTDSPHIQKAMHEELVAAIGDPALERKPLTFADVSSEKTPYLEAVVIELLRCARVAEGTSKQTTADIILLGYHIPANTDLIFPMTSNQVNDESMEKVLHTFDNVRSAASKEQGPNARRPWKNGKEFDPERWLVDNGDGTKRFNARAGFANPFGQGVRACAGKQLALLELKMYIAALNLAFFLDKIPEELSSYAAQINVTRSPIYAYVNPKPWKEVQA</sequence>
<dbReference type="InterPro" id="IPR036396">
    <property type="entry name" value="Cyt_P450_sf"/>
</dbReference>
<dbReference type="PANTHER" id="PTHR24305">
    <property type="entry name" value="CYTOCHROME P450"/>
    <property type="match status" value="1"/>
</dbReference>
<evidence type="ECO:0000256" key="4">
    <source>
        <dbReference type="ARBA" id="ARBA00022617"/>
    </source>
</evidence>
<reference evidence="11 12" key="1">
    <citation type="submission" date="2014-04" db="EMBL/GenBank/DDBJ databases">
        <authorList>
            <consortium name="DOE Joint Genome Institute"/>
            <person name="Kuo A."/>
            <person name="Girlanda M."/>
            <person name="Perotto S."/>
            <person name="Kohler A."/>
            <person name="Nagy L.G."/>
            <person name="Floudas D."/>
            <person name="Copeland A."/>
            <person name="Barry K.W."/>
            <person name="Cichocki N."/>
            <person name="Veneault-Fourrey C."/>
            <person name="LaButti K."/>
            <person name="Lindquist E.A."/>
            <person name="Lipzen A."/>
            <person name="Lundell T."/>
            <person name="Morin E."/>
            <person name="Murat C."/>
            <person name="Sun H."/>
            <person name="Tunlid A."/>
            <person name="Henrissat B."/>
            <person name="Grigoriev I.V."/>
            <person name="Hibbett D.S."/>
            <person name="Martin F."/>
            <person name="Nordberg H.P."/>
            <person name="Cantor M.N."/>
            <person name="Hua S.X."/>
        </authorList>
    </citation>
    <scope>NUCLEOTIDE SEQUENCE [LARGE SCALE GENOMIC DNA]</scope>
    <source>
        <strain evidence="11 12">MUT 4182</strain>
    </source>
</reference>
<dbReference type="OrthoDB" id="1470350at2759"/>
<evidence type="ECO:0000256" key="5">
    <source>
        <dbReference type="ARBA" id="ARBA00022723"/>
    </source>
</evidence>
<evidence type="ECO:0000313" key="11">
    <source>
        <dbReference type="EMBL" id="KIO33763.1"/>
    </source>
</evidence>
<evidence type="ECO:0000256" key="10">
    <source>
        <dbReference type="RuleBase" id="RU000461"/>
    </source>
</evidence>